<dbReference type="EMBL" id="KN848718">
    <property type="protein sequence ID" value="KIR78390.1"/>
    <property type="molecule type" value="Genomic_DNA"/>
</dbReference>
<gene>
    <name evidence="3" type="ORF">I306_04666</name>
</gene>
<dbReference type="PANTHER" id="PTHR42840:SF5">
    <property type="entry name" value="NAD(P)-BINDING ROSSMANN-FOLD SUPERFAMILY PROTEIN"/>
    <property type="match status" value="1"/>
</dbReference>
<sequence length="404" mass="44042">MPTNVALLGSGVFAQASYVPALLSLARFKTLVLHTIWSRSESSAQTLHAKYTSSGAPSPQLLYGEDGLEAVLANKEIDAVLFVLPITKQPDLVRKAWKAGKHVLSEKPLARDVKEAVELIEEYERDYKPKGLIWRIAENYAHEPALRFAGDILAKTPELGPVLFWDIKFTAYVEDGSKYHATGWRTIPDYQGGFLLDGGVHWAALLRTVLPPAALPASLIGFASLHRTHLLPHDTVQAISLPAPSSTISPNGPKSKLNSAVHTEKDLASQPGQSTPRGQITFSFAKPDMPPEGRTSNGLVVTLLNGVLIVEQTFDRQFVSTLIPAEGSGLEKKTITTKQVGVEVEIKMFVNAVQAAKEGRENKEENFGEPRGALWDLSVVEAMLKSNGKEINLESLIKGERSGR</sequence>
<dbReference type="Pfam" id="PF01408">
    <property type="entry name" value="GFO_IDH_MocA"/>
    <property type="match status" value="1"/>
</dbReference>
<dbReference type="Proteomes" id="UP000054272">
    <property type="component" value="Unassembled WGS sequence"/>
</dbReference>
<feature type="region of interest" description="Disordered" evidence="1">
    <location>
        <begin position="242"/>
        <end position="277"/>
    </location>
</feature>
<name>A0ABR5BRX1_9TREE</name>
<dbReference type="PANTHER" id="PTHR42840">
    <property type="entry name" value="NAD(P)-BINDING ROSSMANN-FOLD SUPERFAMILY PROTEIN-RELATED"/>
    <property type="match status" value="1"/>
</dbReference>
<feature type="domain" description="Gfo/Idh/MocA-like oxidoreductase N-terminal" evidence="2">
    <location>
        <begin position="4"/>
        <end position="125"/>
    </location>
</feature>
<keyword evidence="4" id="KW-1185">Reference proteome</keyword>
<feature type="compositionally biased region" description="Polar residues" evidence="1">
    <location>
        <begin position="243"/>
        <end position="261"/>
    </location>
</feature>
<dbReference type="SUPFAM" id="SSF51735">
    <property type="entry name" value="NAD(P)-binding Rossmann-fold domains"/>
    <property type="match status" value="1"/>
</dbReference>
<evidence type="ECO:0000256" key="1">
    <source>
        <dbReference type="SAM" id="MobiDB-lite"/>
    </source>
</evidence>
<dbReference type="Gene3D" id="3.30.360.10">
    <property type="entry name" value="Dihydrodipicolinate Reductase, domain 2"/>
    <property type="match status" value="1"/>
</dbReference>
<organism evidence="3 4">
    <name type="scientific">Cryptococcus gattii EJB2</name>
    <dbReference type="NCBI Taxonomy" id="1296103"/>
    <lineage>
        <taxon>Eukaryota</taxon>
        <taxon>Fungi</taxon>
        <taxon>Dikarya</taxon>
        <taxon>Basidiomycota</taxon>
        <taxon>Agaricomycotina</taxon>
        <taxon>Tremellomycetes</taxon>
        <taxon>Tremellales</taxon>
        <taxon>Cryptococcaceae</taxon>
        <taxon>Cryptococcus</taxon>
        <taxon>Cryptococcus gattii species complex</taxon>
    </lineage>
</organism>
<accession>A0ABR5BRX1</accession>
<proteinExistence type="predicted"/>
<evidence type="ECO:0000259" key="2">
    <source>
        <dbReference type="Pfam" id="PF01408"/>
    </source>
</evidence>
<dbReference type="InterPro" id="IPR000683">
    <property type="entry name" value="Gfo/Idh/MocA-like_OxRdtase_N"/>
</dbReference>
<dbReference type="SUPFAM" id="SSF55347">
    <property type="entry name" value="Glyceraldehyde-3-phosphate dehydrogenase-like, C-terminal domain"/>
    <property type="match status" value="1"/>
</dbReference>
<evidence type="ECO:0000313" key="4">
    <source>
        <dbReference type="Proteomes" id="UP000054272"/>
    </source>
</evidence>
<reference evidence="3 4" key="1">
    <citation type="submission" date="2015-01" db="EMBL/GenBank/DDBJ databases">
        <title>The Genome Sequence of Cryptococcus gattii EJB2.</title>
        <authorList>
            <consortium name="The Broad Institute Genomics Platform"/>
            <person name="Cuomo C."/>
            <person name="Litvintseva A."/>
            <person name="Chen Y."/>
            <person name="Heitman J."/>
            <person name="Sun S."/>
            <person name="Springer D."/>
            <person name="Dromer F."/>
            <person name="Young S."/>
            <person name="Zeng Q."/>
            <person name="Gargeya S."/>
            <person name="Abouelleil A."/>
            <person name="Alvarado L."/>
            <person name="Chapman S.B."/>
            <person name="Gainer-Dewar J."/>
            <person name="Goldberg J."/>
            <person name="Griggs A."/>
            <person name="Gujja S."/>
            <person name="Hansen M."/>
            <person name="Howarth C."/>
            <person name="Imamovic A."/>
            <person name="Larimer J."/>
            <person name="Murphy C."/>
            <person name="Naylor J."/>
            <person name="Pearson M."/>
            <person name="Priest M."/>
            <person name="Roberts A."/>
            <person name="Saif S."/>
            <person name="Shea T."/>
            <person name="Sykes S."/>
            <person name="Wortman J."/>
            <person name="Nusbaum C."/>
            <person name="Birren B."/>
        </authorList>
    </citation>
    <scope>NUCLEOTIDE SEQUENCE [LARGE SCALE GENOMIC DNA]</scope>
    <source>
        <strain evidence="3 4">EJB2</strain>
    </source>
</reference>
<dbReference type="Gene3D" id="3.40.50.720">
    <property type="entry name" value="NAD(P)-binding Rossmann-like Domain"/>
    <property type="match status" value="1"/>
</dbReference>
<protein>
    <submittedName>
        <fullName evidence="3">NAD-binding Rossmann fold oxidoreductase</fullName>
    </submittedName>
</protein>
<dbReference type="InterPro" id="IPR036291">
    <property type="entry name" value="NAD(P)-bd_dom_sf"/>
</dbReference>
<evidence type="ECO:0000313" key="3">
    <source>
        <dbReference type="EMBL" id="KIR78390.1"/>
    </source>
</evidence>